<feature type="domain" description="Major facilitator superfamily (MFS) profile" evidence="6">
    <location>
        <begin position="70"/>
        <end position="526"/>
    </location>
</feature>
<feature type="transmembrane region" description="Helical" evidence="5">
    <location>
        <begin position="138"/>
        <end position="158"/>
    </location>
</feature>
<evidence type="ECO:0000256" key="2">
    <source>
        <dbReference type="ARBA" id="ARBA00022692"/>
    </source>
</evidence>
<accession>A0A139HZ92</accession>
<comment type="subcellular location">
    <subcellularLocation>
        <location evidence="1">Membrane</location>
        <topology evidence="1">Multi-pass membrane protein</topology>
    </subcellularLocation>
</comment>
<proteinExistence type="predicted"/>
<keyword evidence="3 5" id="KW-1133">Transmembrane helix</keyword>
<evidence type="ECO:0000256" key="1">
    <source>
        <dbReference type="ARBA" id="ARBA00004141"/>
    </source>
</evidence>
<dbReference type="InterPro" id="IPR036259">
    <property type="entry name" value="MFS_trans_sf"/>
</dbReference>
<keyword evidence="4 5" id="KW-0472">Membrane</keyword>
<dbReference type="EMBL" id="LFZO01000530">
    <property type="protein sequence ID" value="KXT07786.1"/>
    <property type="molecule type" value="Genomic_DNA"/>
</dbReference>
<feature type="transmembrane region" description="Helical" evidence="5">
    <location>
        <begin position="410"/>
        <end position="429"/>
    </location>
</feature>
<dbReference type="PANTHER" id="PTHR23502:SF29">
    <property type="entry name" value="TRANSPORTER, PUTATIVE (AFU_ORTHOLOGUE AFUA_6G06680)-RELATED"/>
    <property type="match status" value="1"/>
</dbReference>
<evidence type="ECO:0000313" key="7">
    <source>
        <dbReference type="EMBL" id="KXT07786.1"/>
    </source>
</evidence>
<evidence type="ECO:0000259" key="6">
    <source>
        <dbReference type="PROSITE" id="PS50850"/>
    </source>
</evidence>
<sequence>MAFGILNDSSLARVPGTVHLEEQERYQTGQAHRQDLKHGTSRGREVVLVPQPSDDPNDPLNWPITKKITIVVIVVFGAFIMPSCFGPLLSAGTAVVAIDFKISISDVTLLSGYQLLVAGCWGPFVNALSRRYGKRPQFLFGSIMALIGTIICSVSHDYTTLRAGRVIQGFSYSAYESLIFAVVGDLFFVHQRGLFVSIMSFGLAAISNLTSVICGPITTNLGWHYLFHILDALVGFQLILVFFFVPETTYERSAKLEIDGIAEDISTSTTSSEKPQTDELEHTRSLTLSLPSPQKKTYVQSLAIFTGVHSDENIIHLLIAPFLCVVNLGALWMVIGAGALNAFFVSQSYVAAQIFFYPPYGLTAAGVGYLFVGPFLGATLGSIVLALAMDPLILWCTNKNRGIYEPEFRLLPVTLGLLSGVGLVSYGYAVDAQISMYTCSFLWGLSMFGTMFMVTPSNSYVIDAFRDLSSEMFIASMMFKNFIFYGFSYFVNDWAAAEGPGQVFYVFGGVAFAAVLSTLPLYVYGKRYRSYWHRHNLLRKLGIKTHAEF</sequence>
<dbReference type="SUPFAM" id="SSF103473">
    <property type="entry name" value="MFS general substrate transporter"/>
    <property type="match status" value="1"/>
</dbReference>
<feature type="transmembrane region" description="Helical" evidence="5">
    <location>
        <begin position="441"/>
        <end position="461"/>
    </location>
</feature>
<dbReference type="OrthoDB" id="2585655at2759"/>
<protein>
    <recommendedName>
        <fullName evidence="6">Major facilitator superfamily (MFS) profile domain-containing protein</fullName>
    </recommendedName>
</protein>
<reference evidence="7 8" key="1">
    <citation type="submission" date="2015-07" db="EMBL/GenBank/DDBJ databases">
        <title>Comparative genomics of the Sigatoka disease complex on banana suggests a link between parallel evolutionary changes in Pseudocercospora fijiensis and Pseudocercospora eumusae and increased virulence on the banana host.</title>
        <authorList>
            <person name="Chang T.-C."/>
            <person name="Salvucci A."/>
            <person name="Crous P.W."/>
            <person name="Stergiopoulos I."/>
        </authorList>
    </citation>
    <scope>NUCLEOTIDE SEQUENCE [LARGE SCALE GENOMIC DNA]</scope>
    <source>
        <strain evidence="7 8">CBS 116634</strain>
    </source>
</reference>
<feature type="transmembrane region" description="Helical" evidence="5">
    <location>
        <begin position="68"/>
        <end position="89"/>
    </location>
</feature>
<keyword evidence="8" id="KW-1185">Reference proteome</keyword>
<dbReference type="AlphaFoldDB" id="A0A139HZ92"/>
<dbReference type="GO" id="GO:0005886">
    <property type="term" value="C:plasma membrane"/>
    <property type="evidence" value="ECO:0007669"/>
    <property type="project" value="TreeGrafter"/>
</dbReference>
<feature type="transmembrane region" description="Helical" evidence="5">
    <location>
        <begin position="170"/>
        <end position="188"/>
    </location>
</feature>
<dbReference type="GO" id="GO:0022857">
    <property type="term" value="F:transmembrane transporter activity"/>
    <property type="evidence" value="ECO:0007669"/>
    <property type="project" value="InterPro"/>
</dbReference>
<feature type="transmembrane region" description="Helical" evidence="5">
    <location>
        <begin position="317"/>
        <end position="344"/>
    </location>
</feature>
<feature type="transmembrane region" description="Helical" evidence="5">
    <location>
        <begin position="473"/>
        <end position="491"/>
    </location>
</feature>
<dbReference type="PROSITE" id="PS50850">
    <property type="entry name" value="MFS"/>
    <property type="match status" value="1"/>
</dbReference>
<evidence type="ECO:0000313" key="8">
    <source>
        <dbReference type="Proteomes" id="UP000073492"/>
    </source>
</evidence>
<evidence type="ECO:0000256" key="5">
    <source>
        <dbReference type="SAM" id="Phobius"/>
    </source>
</evidence>
<dbReference type="Pfam" id="PF07690">
    <property type="entry name" value="MFS_1"/>
    <property type="match status" value="1"/>
</dbReference>
<organism evidence="7 8">
    <name type="scientific">Pseudocercospora musae</name>
    <dbReference type="NCBI Taxonomy" id="113226"/>
    <lineage>
        <taxon>Eukaryota</taxon>
        <taxon>Fungi</taxon>
        <taxon>Dikarya</taxon>
        <taxon>Ascomycota</taxon>
        <taxon>Pezizomycotina</taxon>
        <taxon>Dothideomycetes</taxon>
        <taxon>Dothideomycetidae</taxon>
        <taxon>Mycosphaerellales</taxon>
        <taxon>Mycosphaerellaceae</taxon>
        <taxon>Pseudocercospora</taxon>
    </lineage>
</organism>
<feature type="transmembrane region" description="Helical" evidence="5">
    <location>
        <begin position="195"/>
        <end position="219"/>
    </location>
</feature>
<feature type="transmembrane region" description="Helical" evidence="5">
    <location>
        <begin position="503"/>
        <end position="524"/>
    </location>
</feature>
<dbReference type="PANTHER" id="PTHR23502">
    <property type="entry name" value="MAJOR FACILITATOR SUPERFAMILY"/>
    <property type="match status" value="1"/>
</dbReference>
<gene>
    <name evidence="7" type="ORF">AC579_4306</name>
</gene>
<comment type="caution">
    <text evidence="7">The sequence shown here is derived from an EMBL/GenBank/DDBJ whole genome shotgun (WGS) entry which is preliminary data.</text>
</comment>
<evidence type="ECO:0000256" key="4">
    <source>
        <dbReference type="ARBA" id="ARBA00023136"/>
    </source>
</evidence>
<dbReference type="InterPro" id="IPR011701">
    <property type="entry name" value="MFS"/>
</dbReference>
<evidence type="ECO:0000256" key="3">
    <source>
        <dbReference type="ARBA" id="ARBA00022989"/>
    </source>
</evidence>
<keyword evidence="2 5" id="KW-0812">Transmembrane</keyword>
<feature type="transmembrane region" description="Helical" evidence="5">
    <location>
        <begin position="109"/>
        <end position="126"/>
    </location>
</feature>
<feature type="transmembrane region" description="Helical" evidence="5">
    <location>
        <begin position="225"/>
        <end position="245"/>
    </location>
</feature>
<dbReference type="Gene3D" id="1.20.1250.20">
    <property type="entry name" value="MFS general substrate transporter like domains"/>
    <property type="match status" value="1"/>
</dbReference>
<dbReference type="InterPro" id="IPR020846">
    <property type="entry name" value="MFS_dom"/>
</dbReference>
<dbReference type="Proteomes" id="UP000073492">
    <property type="component" value="Unassembled WGS sequence"/>
</dbReference>
<feature type="transmembrane region" description="Helical" evidence="5">
    <location>
        <begin position="364"/>
        <end position="389"/>
    </location>
</feature>
<name>A0A139HZ92_9PEZI</name>